<evidence type="ECO:0000313" key="1">
    <source>
        <dbReference type="EMBL" id="AJF97062.1"/>
    </source>
</evidence>
<protein>
    <submittedName>
        <fullName evidence="1">F-box domain protein</fullName>
    </submittedName>
</protein>
<dbReference type="Proteomes" id="UP000202511">
    <property type="component" value="Segment"/>
</dbReference>
<proteinExistence type="predicted"/>
<dbReference type="RefSeq" id="YP_009119297.1">
    <property type="nucleotide sequence ID" value="NC_026440.1"/>
</dbReference>
<name>A0A0B5JBW0_9VIRU</name>
<accession>A0A0B5JBW0</accession>
<dbReference type="EMBL" id="KP136319">
    <property type="protein sequence ID" value="AJF97062.1"/>
    <property type="molecule type" value="Genomic_DNA"/>
</dbReference>
<organism evidence="1 2">
    <name type="scientific">Pandoravirus inopinatum</name>
    <dbReference type="NCBI Taxonomy" id="1605721"/>
    <lineage>
        <taxon>Viruses</taxon>
        <taxon>Pandoravirus</taxon>
    </lineage>
</organism>
<dbReference type="KEGG" id="vg:23461979"/>
<sequence length="332" mass="35207">MDGNSAQVGDRGVGLPFGMVINGDAPCRGNETNAQDPTGGAWRVRCFLTGLCVPAAECVLGHGGRFYHATMLSWWLALCNSADDDRPDQPNGWEPETGASTYGTGSARIVWEPWMASVPPRLMAHCGAMAIRSMSASAWARGHVCQRTAQDLVRLSVLNMAKVTSLLPCLDAPRGVEVLVAATATIAESSAMAGERPQSLSSLSPLLRSFDMVTLKHVELVHPTWDHVARGSMAHTRCPWMTQPWRRTSDGRAPTHPIAISPPTAFCALRSTGPPLRARASRASFSLANALAKPLLSAPRSTGACLSAAFLAATVLSPARPCSIAICATART</sequence>
<evidence type="ECO:0000313" key="2">
    <source>
        <dbReference type="Proteomes" id="UP000202511"/>
    </source>
</evidence>
<reference evidence="1 2" key="1">
    <citation type="journal article" date="2015" name="Parasitol. Res.">
        <title>Viruses in close associations with free-living amoebae.</title>
        <authorList>
            <person name="Scheid P."/>
        </authorList>
    </citation>
    <scope>NUCLEOTIDE SEQUENCE [LARGE SCALE GENOMIC DNA]</scope>
    <source>
        <strain evidence="1">KlaHel</strain>
    </source>
</reference>
<dbReference type="GeneID" id="23461979"/>